<dbReference type="InterPro" id="IPR018620">
    <property type="entry name" value="Ubiquitin3-bd_protein_But2_C"/>
</dbReference>
<evidence type="ECO:0000313" key="4">
    <source>
        <dbReference type="Proteomes" id="UP000800036"/>
    </source>
</evidence>
<evidence type="ECO:0000259" key="2">
    <source>
        <dbReference type="Pfam" id="PF09792"/>
    </source>
</evidence>
<dbReference type="OrthoDB" id="4657524at2759"/>
<sequence length="219" mass="23458">MWTSALFISLLATVSAASTSLDSRNFLTCPTNPFQPSGKLPYGSVSTSALVQISAKQPYKAFPSSSWAKVTPNDYCTIFNLNLDPAATQGKIRSLLFDFPSILQAPLLYKFNGPSHFTFTGYAIGAGAKEGITTYANKPAAGSSPPNPPKVMLPGHSYVVNSSPCGIPSYIQPPVTVSGSLCSKDTWLEVKQSDVICPLGFYILLRDDLNWKPETGSGH</sequence>
<name>A0A6A5V7J1_9PLEO</name>
<keyword evidence="4" id="KW-1185">Reference proteome</keyword>
<feature type="domain" description="Ubiquitin 3 binding protein But2 C-terminal" evidence="2">
    <location>
        <begin position="49"/>
        <end position="192"/>
    </location>
</feature>
<evidence type="ECO:0000256" key="1">
    <source>
        <dbReference type="SAM" id="SignalP"/>
    </source>
</evidence>
<accession>A0A6A5V7J1</accession>
<keyword evidence="1" id="KW-0732">Signal</keyword>
<dbReference type="EMBL" id="ML976690">
    <property type="protein sequence ID" value="KAF1972002.1"/>
    <property type="molecule type" value="Genomic_DNA"/>
</dbReference>
<organism evidence="3 4">
    <name type="scientific">Bimuria novae-zelandiae CBS 107.79</name>
    <dbReference type="NCBI Taxonomy" id="1447943"/>
    <lineage>
        <taxon>Eukaryota</taxon>
        <taxon>Fungi</taxon>
        <taxon>Dikarya</taxon>
        <taxon>Ascomycota</taxon>
        <taxon>Pezizomycotina</taxon>
        <taxon>Dothideomycetes</taxon>
        <taxon>Pleosporomycetidae</taxon>
        <taxon>Pleosporales</taxon>
        <taxon>Massarineae</taxon>
        <taxon>Didymosphaeriaceae</taxon>
        <taxon>Bimuria</taxon>
    </lineage>
</organism>
<feature type="signal peptide" evidence="1">
    <location>
        <begin position="1"/>
        <end position="16"/>
    </location>
</feature>
<feature type="chain" id="PRO_5025673999" description="Ubiquitin 3 binding protein But2 C-terminal domain-containing protein" evidence="1">
    <location>
        <begin position="17"/>
        <end position="219"/>
    </location>
</feature>
<reference evidence="3" key="1">
    <citation type="journal article" date="2020" name="Stud. Mycol.">
        <title>101 Dothideomycetes genomes: a test case for predicting lifestyles and emergence of pathogens.</title>
        <authorList>
            <person name="Haridas S."/>
            <person name="Albert R."/>
            <person name="Binder M."/>
            <person name="Bloem J."/>
            <person name="Labutti K."/>
            <person name="Salamov A."/>
            <person name="Andreopoulos B."/>
            <person name="Baker S."/>
            <person name="Barry K."/>
            <person name="Bills G."/>
            <person name="Bluhm B."/>
            <person name="Cannon C."/>
            <person name="Castanera R."/>
            <person name="Culley D."/>
            <person name="Daum C."/>
            <person name="Ezra D."/>
            <person name="Gonzalez J."/>
            <person name="Henrissat B."/>
            <person name="Kuo A."/>
            <person name="Liang C."/>
            <person name="Lipzen A."/>
            <person name="Lutzoni F."/>
            <person name="Magnuson J."/>
            <person name="Mondo S."/>
            <person name="Nolan M."/>
            <person name="Ohm R."/>
            <person name="Pangilinan J."/>
            <person name="Park H.-J."/>
            <person name="Ramirez L."/>
            <person name="Alfaro M."/>
            <person name="Sun H."/>
            <person name="Tritt A."/>
            <person name="Yoshinaga Y."/>
            <person name="Zwiers L.-H."/>
            <person name="Turgeon B."/>
            <person name="Goodwin S."/>
            <person name="Spatafora J."/>
            <person name="Crous P."/>
            <person name="Grigoriev I."/>
        </authorList>
    </citation>
    <scope>NUCLEOTIDE SEQUENCE</scope>
    <source>
        <strain evidence="3">CBS 107.79</strain>
    </source>
</reference>
<dbReference type="PANTHER" id="PTHR39613">
    <property type="entry name" value="ANCHORED CELL WALL PROTEIN, PUTATIVE (AFU_ORTHOLOGUE AFUA_4G08960)-RELATED"/>
    <property type="match status" value="1"/>
</dbReference>
<gene>
    <name evidence="3" type="ORF">BU23DRAFT_535651</name>
</gene>
<proteinExistence type="predicted"/>
<dbReference type="PANTHER" id="PTHR39613:SF1">
    <property type="entry name" value="ANCHORED CELL WALL PROTEIN, PUTATIVE (AFU_ORTHOLOGUE AFUA_4G08960)-RELATED"/>
    <property type="match status" value="1"/>
</dbReference>
<protein>
    <recommendedName>
        <fullName evidence="2">Ubiquitin 3 binding protein But2 C-terminal domain-containing protein</fullName>
    </recommendedName>
</protein>
<evidence type="ECO:0000313" key="3">
    <source>
        <dbReference type="EMBL" id="KAF1972002.1"/>
    </source>
</evidence>
<dbReference type="Proteomes" id="UP000800036">
    <property type="component" value="Unassembled WGS sequence"/>
</dbReference>
<dbReference type="AlphaFoldDB" id="A0A6A5V7J1"/>
<dbReference type="Pfam" id="PF09792">
    <property type="entry name" value="But2"/>
    <property type="match status" value="1"/>
</dbReference>